<dbReference type="GO" id="GO:0003723">
    <property type="term" value="F:RNA binding"/>
    <property type="evidence" value="ECO:0007669"/>
    <property type="project" value="UniProtKB-KW"/>
</dbReference>
<accession>A0A821WC64</accession>
<evidence type="ECO:0000259" key="15">
    <source>
        <dbReference type="PROSITE" id="PS50994"/>
    </source>
</evidence>
<dbReference type="PANTHER" id="PTHR37984:SF5">
    <property type="entry name" value="PROTEIN NYNRIN-LIKE"/>
    <property type="match status" value="1"/>
</dbReference>
<keyword evidence="5" id="KW-0255">Endonuclease</keyword>
<dbReference type="PROSITE" id="PS50175">
    <property type="entry name" value="ASP_PROT_RETROV"/>
    <property type="match status" value="1"/>
</dbReference>
<evidence type="ECO:0000259" key="13">
    <source>
        <dbReference type="PROSITE" id="PS50175"/>
    </source>
</evidence>
<evidence type="ECO:0000259" key="14">
    <source>
        <dbReference type="PROSITE" id="PS50878"/>
    </source>
</evidence>
<keyword evidence="3" id="KW-0548">Nucleotidyltransferase</keyword>
<keyword evidence="17" id="KW-1185">Reference proteome</keyword>
<dbReference type="GO" id="GO:0004519">
    <property type="term" value="F:endonuclease activity"/>
    <property type="evidence" value="ECO:0007669"/>
    <property type="project" value="UniProtKB-KW"/>
</dbReference>
<dbReference type="Pfam" id="PF00665">
    <property type="entry name" value="rve"/>
    <property type="match status" value="1"/>
</dbReference>
<dbReference type="Gene3D" id="3.30.420.10">
    <property type="entry name" value="Ribonuclease H-like superfamily/Ribonuclease H"/>
    <property type="match status" value="1"/>
</dbReference>
<proteinExistence type="predicted"/>
<keyword evidence="2" id="KW-0808">Transferase</keyword>
<evidence type="ECO:0000256" key="11">
    <source>
        <dbReference type="ARBA" id="ARBA00023268"/>
    </source>
</evidence>
<dbReference type="FunFam" id="1.10.340.70:FF:000003">
    <property type="entry name" value="Protein CBG25708"/>
    <property type="match status" value="1"/>
</dbReference>
<dbReference type="PROSITE" id="PS50994">
    <property type="entry name" value="INTEGRASE"/>
    <property type="match status" value="1"/>
</dbReference>
<feature type="region of interest" description="Disordered" evidence="12">
    <location>
        <begin position="187"/>
        <end position="250"/>
    </location>
</feature>
<dbReference type="EC" id="2.7.7.49" evidence="1"/>
<evidence type="ECO:0000256" key="6">
    <source>
        <dbReference type="ARBA" id="ARBA00022801"/>
    </source>
</evidence>
<dbReference type="FunFam" id="3.10.20.370:FF:000001">
    <property type="entry name" value="Retrovirus-related Pol polyprotein from transposon 17.6-like protein"/>
    <property type="match status" value="1"/>
</dbReference>
<keyword evidence="7" id="KW-0460">Magnesium</keyword>
<dbReference type="SUPFAM" id="SSF50630">
    <property type="entry name" value="Acid proteases"/>
    <property type="match status" value="1"/>
</dbReference>
<evidence type="ECO:0000256" key="12">
    <source>
        <dbReference type="SAM" id="MobiDB-lite"/>
    </source>
</evidence>
<dbReference type="FunFam" id="3.30.420.10:FF:000063">
    <property type="entry name" value="Retrovirus-related Pol polyprotein from transposon 297-like Protein"/>
    <property type="match status" value="1"/>
</dbReference>
<keyword evidence="11" id="KW-0511">Multifunctional enzyme</keyword>
<dbReference type="InterPro" id="IPR050951">
    <property type="entry name" value="Retrovirus_Pol_polyprotein"/>
</dbReference>
<dbReference type="InterPro" id="IPR001995">
    <property type="entry name" value="Peptidase_A2_cat"/>
</dbReference>
<evidence type="ECO:0000256" key="10">
    <source>
        <dbReference type="ARBA" id="ARBA00022918"/>
    </source>
</evidence>
<evidence type="ECO:0000256" key="7">
    <source>
        <dbReference type="ARBA" id="ARBA00022842"/>
    </source>
</evidence>
<dbReference type="AlphaFoldDB" id="A0A821WC64"/>
<dbReference type="GO" id="GO:0015074">
    <property type="term" value="P:DNA integration"/>
    <property type="evidence" value="ECO:0007669"/>
    <property type="project" value="UniProtKB-KW"/>
</dbReference>
<dbReference type="GO" id="GO:0003964">
    <property type="term" value="F:RNA-directed DNA polymerase activity"/>
    <property type="evidence" value="ECO:0007669"/>
    <property type="project" value="UniProtKB-KW"/>
</dbReference>
<dbReference type="Pfam" id="PF00078">
    <property type="entry name" value="RVT_1"/>
    <property type="match status" value="1"/>
</dbReference>
<feature type="compositionally biased region" description="Low complexity" evidence="12">
    <location>
        <begin position="234"/>
        <end position="246"/>
    </location>
</feature>
<dbReference type="PROSITE" id="PS50878">
    <property type="entry name" value="RT_POL"/>
    <property type="match status" value="1"/>
</dbReference>
<feature type="domain" description="Reverse transcriptase" evidence="14">
    <location>
        <begin position="486"/>
        <end position="663"/>
    </location>
</feature>
<dbReference type="InterPro" id="IPR001969">
    <property type="entry name" value="Aspartic_peptidase_AS"/>
</dbReference>
<dbReference type="InterPro" id="IPR000477">
    <property type="entry name" value="RT_dom"/>
</dbReference>
<sequence>MSDKSTSCPLPPSNFSIDINASNMPLAWRNFKTSLGIYMIANDLEKESDKRKVAILLQTIGSDALQIFYSFNTEIDKITYKDLLAKFEDYFTPRVNISVERHKLFNRKQGPDEEIETYATDLKNLSIQCNFEGLADDIVKDIFSWNLNSSCSYIRERILIEKPSSFDAAVSLAKTLRNTRLEAKALSSHEVSVVSRQSHHSRLTKRGQESHRQRSHNRQRSHSRQESLSRHDASSSSQEHQSKQSSKNCSRCGQVHRTKCPAMGVICNNCHKPNHFAKCCRSRHVRFIEENSMGNPNDPYFINSLFTNEISVSQRNPYHITLSINSKNVDFLLDTGADTNILSFNSYKKLNLSLSSLKKSNHKLSTFSGEVLPTVGQCILSVTHNNRVYNVNFHIIDIPCRIIIGRNSCENLKLVKRVHNVQFHESVNVSQLVEYKDLFSGIGCLKDYECHLSMKPDAVPSIDACRRIPFSLLEQLKEELAMLEKDQIITKVEEPTEWVSSIVIASKKNGKLRLCIDPRKLNKAIMRPHYQFPTIDEIKSSLSGTQYFTTLDANKGFYMLKLDEASSKLCTFITPQGRYRFLRLPFGINAAPELFHSIMTNRFSDISGVQIMMDDFLIYGQTKEEHDFRLKQVLDRARELGIKFNKEKSNIFKSEVKYLGHIFSKDGVKVDENKVKAICSMPPPTNVTELQRFLGMVTYLGSYIENLSEKTSNLRMLLSKENEWSWQERHNIEFNVLKESITKAPVLTYYDQNKPITLSVDSSKDAMGAVICHDKHPIAYASASLSSCQQSYSQIEKELLAILFGCTKFHQYIYGRHTLVETDHKPIVSLYKKPIYNIPPRLQRIMLRLQPYDLNVTYKPGKYLYVADTLSRAALPEQSLHDLDSDLDLHVNLVIRSLSISPNKLKSIQEQTSQDKELSLLSKCCIEGWPEHKKLLPDILRSYFPLKTDIHIINGIVFKNNSVIIPVAMRNDILKQIHEGHQGIHSCQRLARNLVYWPNMYSDIEKYVNNCHSCLTNRRSNSKEPLLPHEVKPIPWNKVGVDLFDLNLHKYVIVVDYFSQYVELVKLVGGSTSKIVISHLKSIFSRHGIPNILISDNGPPFNSKEFHNFALDWQIQHITSSPYLPQSNGLVERTIGTVKHILKKCLTDNTDPHLALLQYRNTPKESMYSPAQLLMSRSLRTKLPVLEQTLKPKIPNYRSLINKTQIKKNKSQIYYNKHTKPLSSLNIGDKIYFKKQPDSIWTPGTVSDIGPQPRSYTIVSPEATL</sequence>
<dbReference type="CDD" id="cd09274">
    <property type="entry name" value="RNase_HI_RT_Ty3"/>
    <property type="match status" value="1"/>
</dbReference>
<organism evidence="16 17">
    <name type="scientific">Pieris macdunnoughi</name>
    <dbReference type="NCBI Taxonomy" id="345717"/>
    <lineage>
        <taxon>Eukaryota</taxon>
        <taxon>Metazoa</taxon>
        <taxon>Ecdysozoa</taxon>
        <taxon>Arthropoda</taxon>
        <taxon>Hexapoda</taxon>
        <taxon>Insecta</taxon>
        <taxon>Pterygota</taxon>
        <taxon>Neoptera</taxon>
        <taxon>Endopterygota</taxon>
        <taxon>Lepidoptera</taxon>
        <taxon>Glossata</taxon>
        <taxon>Ditrysia</taxon>
        <taxon>Papilionoidea</taxon>
        <taxon>Pieridae</taxon>
        <taxon>Pierinae</taxon>
        <taxon>Pieris</taxon>
    </lineage>
</organism>
<feature type="compositionally biased region" description="Basic and acidic residues" evidence="12">
    <location>
        <begin position="223"/>
        <end position="233"/>
    </location>
</feature>
<dbReference type="GO" id="GO:0006508">
    <property type="term" value="P:proteolysis"/>
    <property type="evidence" value="ECO:0007669"/>
    <property type="project" value="InterPro"/>
</dbReference>
<dbReference type="InterPro" id="IPR012337">
    <property type="entry name" value="RNaseH-like_sf"/>
</dbReference>
<reference evidence="16" key="1">
    <citation type="submission" date="2021-02" db="EMBL/GenBank/DDBJ databases">
        <authorList>
            <person name="Steward A R."/>
        </authorList>
    </citation>
    <scope>NUCLEOTIDE SEQUENCE</scope>
</reference>
<evidence type="ECO:0000256" key="5">
    <source>
        <dbReference type="ARBA" id="ARBA00022759"/>
    </source>
</evidence>
<dbReference type="FunFam" id="3.30.70.270:FF:000026">
    <property type="entry name" value="Transposon Ty3-G Gag-Pol polyprotein"/>
    <property type="match status" value="1"/>
</dbReference>
<dbReference type="GO" id="GO:0042575">
    <property type="term" value="C:DNA polymerase complex"/>
    <property type="evidence" value="ECO:0007669"/>
    <property type="project" value="UniProtKB-ARBA"/>
</dbReference>
<keyword evidence="10" id="KW-0695">RNA-directed DNA polymerase</keyword>
<dbReference type="Pfam" id="PF13975">
    <property type="entry name" value="gag-asp_proteas"/>
    <property type="match status" value="1"/>
</dbReference>
<evidence type="ECO:0000256" key="4">
    <source>
        <dbReference type="ARBA" id="ARBA00022722"/>
    </source>
</evidence>
<keyword evidence="8" id="KW-0694">RNA-binding</keyword>
<dbReference type="Gene3D" id="3.10.10.10">
    <property type="entry name" value="HIV Type 1 Reverse Transcriptase, subunit A, domain 1"/>
    <property type="match status" value="1"/>
</dbReference>
<keyword evidence="9" id="KW-0229">DNA integration</keyword>
<dbReference type="Gene3D" id="1.10.340.70">
    <property type="match status" value="1"/>
</dbReference>
<feature type="compositionally biased region" description="Basic residues" evidence="12">
    <location>
        <begin position="213"/>
        <end position="222"/>
    </location>
</feature>
<dbReference type="OrthoDB" id="2286242at2759"/>
<dbReference type="SUPFAM" id="SSF56672">
    <property type="entry name" value="DNA/RNA polymerases"/>
    <property type="match status" value="1"/>
</dbReference>
<name>A0A821WC64_9NEOP</name>
<evidence type="ECO:0000256" key="1">
    <source>
        <dbReference type="ARBA" id="ARBA00012493"/>
    </source>
</evidence>
<evidence type="ECO:0000313" key="16">
    <source>
        <dbReference type="EMBL" id="CAF4919896.1"/>
    </source>
</evidence>
<feature type="domain" description="Peptidase A2" evidence="13">
    <location>
        <begin position="329"/>
        <end position="343"/>
    </location>
</feature>
<evidence type="ECO:0000256" key="9">
    <source>
        <dbReference type="ARBA" id="ARBA00022908"/>
    </source>
</evidence>
<dbReference type="InterPro" id="IPR043502">
    <property type="entry name" value="DNA/RNA_pol_sf"/>
</dbReference>
<evidence type="ECO:0000256" key="3">
    <source>
        <dbReference type="ARBA" id="ARBA00022695"/>
    </source>
</evidence>
<evidence type="ECO:0000256" key="8">
    <source>
        <dbReference type="ARBA" id="ARBA00022884"/>
    </source>
</evidence>
<feature type="domain" description="Integrase catalytic" evidence="15">
    <location>
        <begin position="1031"/>
        <end position="1190"/>
    </location>
</feature>
<comment type="caution">
    <text evidence="16">The sequence shown here is derived from an EMBL/GenBank/DDBJ whole genome shotgun (WGS) entry which is preliminary data.</text>
</comment>
<dbReference type="InterPro" id="IPR001584">
    <property type="entry name" value="Integrase_cat-core"/>
</dbReference>
<dbReference type="InterPro" id="IPR021109">
    <property type="entry name" value="Peptidase_aspartic_dom_sf"/>
</dbReference>
<dbReference type="PANTHER" id="PTHR37984">
    <property type="entry name" value="PROTEIN CBG26694"/>
    <property type="match status" value="1"/>
</dbReference>
<dbReference type="SUPFAM" id="SSF53098">
    <property type="entry name" value="Ribonuclease H-like"/>
    <property type="match status" value="1"/>
</dbReference>
<evidence type="ECO:0000313" key="17">
    <source>
        <dbReference type="Proteomes" id="UP000663880"/>
    </source>
</evidence>
<dbReference type="Pfam" id="PF17919">
    <property type="entry name" value="RT_RNaseH_2"/>
    <property type="match status" value="1"/>
</dbReference>
<dbReference type="InterPro" id="IPR036397">
    <property type="entry name" value="RNaseH_sf"/>
</dbReference>
<dbReference type="Gene3D" id="2.40.70.10">
    <property type="entry name" value="Acid Proteases"/>
    <property type="match status" value="1"/>
</dbReference>
<dbReference type="GO" id="GO:0004190">
    <property type="term" value="F:aspartic-type endopeptidase activity"/>
    <property type="evidence" value="ECO:0007669"/>
    <property type="project" value="InterPro"/>
</dbReference>
<keyword evidence="4" id="KW-0540">Nuclease</keyword>
<dbReference type="InterPro" id="IPR043128">
    <property type="entry name" value="Rev_trsase/Diguanyl_cyclase"/>
</dbReference>
<keyword evidence="6" id="KW-0378">Hydrolase</keyword>
<dbReference type="EMBL" id="CAJOBZ010000053">
    <property type="protein sequence ID" value="CAF4919896.1"/>
    <property type="molecule type" value="Genomic_DNA"/>
</dbReference>
<dbReference type="PROSITE" id="PS00141">
    <property type="entry name" value="ASP_PROTEASE"/>
    <property type="match status" value="1"/>
</dbReference>
<dbReference type="Gene3D" id="3.30.70.270">
    <property type="match status" value="2"/>
</dbReference>
<gene>
    <name evidence="16" type="ORF">PMACD_LOCUS12922</name>
</gene>
<dbReference type="CDD" id="cd05481">
    <property type="entry name" value="retropepsin_like_LTR_1"/>
    <property type="match status" value="1"/>
</dbReference>
<dbReference type="Pfam" id="PF17921">
    <property type="entry name" value="Integrase_H2C2"/>
    <property type="match status" value="1"/>
</dbReference>
<evidence type="ECO:0000256" key="2">
    <source>
        <dbReference type="ARBA" id="ARBA00022679"/>
    </source>
</evidence>
<dbReference type="Proteomes" id="UP000663880">
    <property type="component" value="Unassembled WGS sequence"/>
</dbReference>
<protein>
    <recommendedName>
        <fullName evidence="1">RNA-directed DNA polymerase</fullName>
        <ecNumber evidence="1">2.7.7.49</ecNumber>
    </recommendedName>
</protein>
<dbReference type="CDD" id="cd01647">
    <property type="entry name" value="RT_LTR"/>
    <property type="match status" value="1"/>
</dbReference>
<dbReference type="InterPro" id="IPR041577">
    <property type="entry name" value="RT_RNaseH_2"/>
</dbReference>
<dbReference type="InterPro" id="IPR041588">
    <property type="entry name" value="Integrase_H2C2"/>
</dbReference>